<proteinExistence type="predicted"/>
<feature type="signal peptide" evidence="1">
    <location>
        <begin position="1"/>
        <end position="24"/>
    </location>
</feature>
<evidence type="ECO:0000313" key="2">
    <source>
        <dbReference type="EMBL" id="EJK63816.1"/>
    </source>
</evidence>
<sequence>MELPWWGCVLGWMDLATYLQYLSAKARTGQDQLTHSLTDRGSLNFGTSAVASAKAALSWPRWPPELVPVAVAAAPRAWRRWTGPVSAAASAWASGPTRSSFPAGIPSALTMALTASGKTDALPAKTPSCRCDSADTNHGALHFLLLISGWKTKYVTTENIAKEQRVRRFPLCRGTIPPSRDQISSIKMTQFGMKKMDESDPRYKEYARQVKQFEAEYGKDWKAPRSNTTMTASVSSLCPRGCEGWKFPDCTSMAPPATADSPPPRRKCMM</sequence>
<dbReference type="AlphaFoldDB" id="K0SRZ2"/>
<reference evidence="2 3" key="1">
    <citation type="journal article" date="2012" name="Genome Biol.">
        <title>Genome and low-iron response of an oceanic diatom adapted to chronic iron limitation.</title>
        <authorList>
            <person name="Lommer M."/>
            <person name="Specht M."/>
            <person name="Roy A.S."/>
            <person name="Kraemer L."/>
            <person name="Andreson R."/>
            <person name="Gutowska M.A."/>
            <person name="Wolf J."/>
            <person name="Bergner S.V."/>
            <person name="Schilhabel M.B."/>
            <person name="Klostermeier U.C."/>
            <person name="Beiko R.G."/>
            <person name="Rosenstiel P."/>
            <person name="Hippler M."/>
            <person name="Laroche J."/>
        </authorList>
    </citation>
    <scope>NUCLEOTIDE SEQUENCE [LARGE SCALE GENOMIC DNA]</scope>
    <source>
        <strain evidence="2 3">CCMP1005</strain>
    </source>
</reference>
<dbReference type="EMBL" id="AGNL01018000">
    <property type="protein sequence ID" value="EJK63816.1"/>
    <property type="molecule type" value="Genomic_DNA"/>
</dbReference>
<dbReference type="Proteomes" id="UP000266841">
    <property type="component" value="Unassembled WGS sequence"/>
</dbReference>
<name>K0SRZ2_THAOC</name>
<protein>
    <submittedName>
        <fullName evidence="2">Uncharacterized protein</fullName>
    </submittedName>
</protein>
<evidence type="ECO:0000256" key="1">
    <source>
        <dbReference type="SAM" id="SignalP"/>
    </source>
</evidence>
<gene>
    <name evidence="2" type="ORF">THAOC_15508</name>
</gene>
<comment type="caution">
    <text evidence="2">The sequence shown here is derived from an EMBL/GenBank/DDBJ whole genome shotgun (WGS) entry which is preliminary data.</text>
</comment>
<keyword evidence="3" id="KW-1185">Reference proteome</keyword>
<accession>K0SRZ2</accession>
<keyword evidence="1" id="KW-0732">Signal</keyword>
<feature type="chain" id="PRO_5003837307" evidence="1">
    <location>
        <begin position="25"/>
        <end position="270"/>
    </location>
</feature>
<evidence type="ECO:0000313" key="3">
    <source>
        <dbReference type="Proteomes" id="UP000266841"/>
    </source>
</evidence>
<organism evidence="2 3">
    <name type="scientific">Thalassiosira oceanica</name>
    <name type="common">Marine diatom</name>
    <dbReference type="NCBI Taxonomy" id="159749"/>
    <lineage>
        <taxon>Eukaryota</taxon>
        <taxon>Sar</taxon>
        <taxon>Stramenopiles</taxon>
        <taxon>Ochrophyta</taxon>
        <taxon>Bacillariophyta</taxon>
        <taxon>Coscinodiscophyceae</taxon>
        <taxon>Thalassiosirophycidae</taxon>
        <taxon>Thalassiosirales</taxon>
        <taxon>Thalassiosiraceae</taxon>
        <taxon>Thalassiosira</taxon>
    </lineage>
</organism>